<keyword evidence="1" id="KW-0812">Transmembrane</keyword>
<dbReference type="EMBL" id="JAKUDL010000007">
    <property type="protein sequence ID" value="MCH4296007.1"/>
    <property type="molecule type" value="Genomic_DNA"/>
</dbReference>
<dbReference type="InterPro" id="IPR014719">
    <property type="entry name" value="Ribosomal_bL12_C/ClpS-like"/>
</dbReference>
<organism evidence="2 3">
    <name type="scientific">Shewanella zhuhaiensis</name>
    <dbReference type="NCBI Taxonomy" id="2919576"/>
    <lineage>
        <taxon>Bacteria</taxon>
        <taxon>Pseudomonadati</taxon>
        <taxon>Pseudomonadota</taxon>
        <taxon>Gammaproteobacteria</taxon>
        <taxon>Alteromonadales</taxon>
        <taxon>Shewanellaceae</taxon>
        <taxon>Shewanella</taxon>
    </lineage>
</organism>
<gene>
    <name evidence="2" type="ORF">MJ923_16995</name>
</gene>
<keyword evidence="1" id="KW-1133">Transmembrane helix</keyword>
<comment type="caution">
    <text evidence="2">The sequence shown here is derived from an EMBL/GenBank/DDBJ whole genome shotgun (WGS) entry which is preliminary data.</text>
</comment>
<keyword evidence="3" id="KW-1185">Reference proteome</keyword>
<evidence type="ECO:0000256" key="1">
    <source>
        <dbReference type="SAM" id="Phobius"/>
    </source>
</evidence>
<protein>
    <recommendedName>
        <fullName evidence="4">Ribosomal protein L7/L12 C-terminal domain-containing protein</fullName>
    </recommendedName>
</protein>
<dbReference type="Proteomes" id="UP001297581">
    <property type="component" value="Unassembled WGS sequence"/>
</dbReference>
<feature type="transmembrane region" description="Helical" evidence="1">
    <location>
        <begin position="58"/>
        <end position="78"/>
    </location>
</feature>
<reference evidence="2 3" key="1">
    <citation type="submission" date="2022-02" db="EMBL/GenBank/DDBJ databases">
        <title>The genome sequence of Shewanella sp. 3B26.</title>
        <authorList>
            <person name="Du J."/>
        </authorList>
    </citation>
    <scope>NUCLEOTIDE SEQUENCE [LARGE SCALE GENOMIC DNA]</scope>
    <source>
        <strain evidence="2 3">3B26</strain>
    </source>
</reference>
<evidence type="ECO:0008006" key="4">
    <source>
        <dbReference type="Google" id="ProtNLM"/>
    </source>
</evidence>
<evidence type="ECO:0000313" key="3">
    <source>
        <dbReference type="Proteomes" id="UP001297581"/>
    </source>
</evidence>
<dbReference type="AlphaFoldDB" id="A0AAJ1BJW8"/>
<keyword evidence="1" id="KW-0472">Membrane</keyword>
<dbReference type="Gene3D" id="3.30.1390.10">
    <property type="match status" value="1"/>
</dbReference>
<accession>A0AAJ1BJW8</accession>
<sequence>MNHIHESNVLDALHQGRKIDAIKMLRASRGIGLKEADDLIQNYLVEHPHLSAQMQSPYNTLIAMAVLLAMVLGVWYFGYVF</sequence>
<proteinExistence type="predicted"/>
<name>A0AAJ1BJW8_9GAMM</name>
<dbReference type="RefSeq" id="WP_240592104.1">
    <property type="nucleotide sequence ID" value="NZ_JAKUDL010000007.1"/>
</dbReference>
<evidence type="ECO:0000313" key="2">
    <source>
        <dbReference type="EMBL" id="MCH4296007.1"/>
    </source>
</evidence>